<keyword evidence="1" id="KW-0472">Membrane</keyword>
<gene>
    <name evidence="2" type="ordered locus">Hbal_1416</name>
</gene>
<evidence type="ECO:0000313" key="3">
    <source>
        <dbReference type="Proteomes" id="UP000002745"/>
    </source>
</evidence>
<evidence type="ECO:0000256" key="1">
    <source>
        <dbReference type="SAM" id="Phobius"/>
    </source>
</evidence>
<feature type="transmembrane region" description="Helical" evidence="1">
    <location>
        <begin position="216"/>
        <end position="247"/>
    </location>
</feature>
<organism evidence="2 3">
    <name type="scientific">Hirschia baltica (strain ATCC 49814 / DSM 5838 / IFAM 1418)</name>
    <dbReference type="NCBI Taxonomy" id="582402"/>
    <lineage>
        <taxon>Bacteria</taxon>
        <taxon>Pseudomonadati</taxon>
        <taxon>Pseudomonadota</taxon>
        <taxon>Alphaproteobacteria</taxon>
        <taxon>Hyphomonadales</taxon>
        <taxon>Hyphomonadaceae</taxon>
        <taxon>Hirschia</taxon>
    </lineage>
</organism>
<feature type="transmembrane region" description="Helical" evidence="1">
    <location>
        <begin position="267"/>
        <end position="285"/>
    </location>
</feature>
<keyword evidence="1" id="KW-0812">Transmembrane</keyword>
<evidence type="ECO:0008006" key="4">
    <source>
        <dbReference type="Google" id="ProtNLM"/>
    </source>
</evidence>
<dbReference type="OrthoDB" id="7626257at2"/>
<dbReference type="RefSeq" id="WP_015827257.1">
    <property type="nucleotide sequence ID" value="NC_012982.1"/>
</dbReference>
<keyword evidence="3" id="KW-1185">Reference proteome</keyword>
<reference evidence="3" key="1">
    <citation type="journal article" date="2011" name="J. Bacteriol.">
        <title>Genome sequences of eight morphologically diverse alphaproteobacteria.</title>
        <authorList>
            <consortium name="US DOE Joint Genome Institute"/>
            <person name="Brown P.J."/>
            <person name="Kysela D.T."/>
            <person name="Buechlein A."/>
            <person name="Hemmerich C."/>
            <person name="Brun Y.V."/>
        </authorList>
    </citation>
    <scope>NUCLEOTIDE SEQUENCE [LARGE SCALE GENOMIC DNA]</scope>
    <source>
        <strain evidence="3">ATCC 49814 / DSM 5838 / IFAM 1418</strain>
    </source>
</reference>
<name>C6XJ12_HIRBI</name>
<sequence length="305" mass="32421">MSEVPAGKVPILESIGVAYKYLAANWQRWIPACILLGGVSAWYQMQSVRTAIDASNGVNSGFTAFGVFCIFMLTSIVVGVGIYRHVIRDEYNPPIGIGFGIDEIRVLGVTLSLVLIFGIVGGFLAILLVAAASILVASSGLDPELASTNPDLFMEQFAAALGTGNGPILLVIALLFLCGLIFVSVRLTFVTAATISEKRMMVFQTWSFAKGNFWRIVASLLLAIFPMVLVGGIIIGVTNLLILGGAAKDKLHEASLAQLFAVGSIEGFINAVISIVSISLIAYLYKGLRPSDEELEALSKKASES</sequence>
<feature type="transmembrane region" description="Helical" evidence="1">
    <location>
        <begin position="29"/>
        <end position="45"/>
    </location>
</feature>
<dbReference type="HOGENOM" id="CLU_911455_0_0_5"/>
<feature type="transmembrane region" description="Helical" evidence="1">
    <location>
        <begin position="104"/>
        <end position="137"/>
    </location>
</feature>
<accession>C6XJ12</accession>
<proteinExistence type="predicted"/>
<keyword evidence="1" id="KW-1133">Transmembrane helix</keyword>
<dbReference type="eggNOG" id="ENOG5032BRI">
    <property type="taxonomic scope" value="Bacteria"/>
</dbReference>
<dbReference type="KEGG" id="hba:Hbal_1416"/>
<feature type="transmembrane region" description="Helical" evidence="1">
    <location>
        <begin position="65"/>
        <end position="83"/>
    </location>
</feature>
<feature type="transmembrane region" description="Helical" evidence="1">
    <location>
        <begin position="168"/>
        <end position="195"/>
    </location>
</feature>
<dbReference type="AlphaFoldDB" id="C6XJ12"/>
<dbReference type="EMBL" id="CP001678">
    <property type="protein sequence ID" value="ACT59107.1"/>
    <property type="molecule type" value="Genomic_DNA"/>
</dbReference>
<dbReference type="STRING" id="582402.Hbal_1416"/>
<dbReference type="Proteomes" id="UP000002745">
    <property type="component" value="Chromosome"/>
</dbReference>
<evidence type="ECO:0000313" key="2">
    <source>
        <dbReference type="EMBL" id="ACT59107.1"/>
    </source>
</evidence>
<protein>
    <recommendedName>
        <fullName evidence="4">Glycerophosphoryl diester phosphodiesterase membrane domain-containing protein</fullName>
    </recommendedName>
</protein>